<comment type="caution">
    <text evidence="1">The sequence shown here is derived from an EMBL/GenBank/DDBJ whole genome shotgun (WGS) entry which is preliminary data.</text>
</comment>
<evidence type="ECO:0000313" key="2">
    <source>
        <dbReference type="Proteomes" id="UP000091857"/>
    </source>
</evidence>
<organism evidence="1 2">
    <name type="scientific">Manihot esculenta</name>
    <name type="common">Cassava</name>
    <name type="synonym">Jatropha manihot</name>
    <dbReference type="NCBI Taxonomy" id="3983"/>
    <lineage>
        <taxon>Eukaryota</taxon>
        <taxon>Viridiplantae</taxon>
        <taxon>Streptophyta</taxon>
        <taxon>Embryophyta</taxon>
        <taxon>Tracheophyta</taxon>
        <taxon>Spermatophyta</taxon>
        <taxon>Magnoliopsida</taxon>
        <taxon>eudicotyledons</taxon>
        <taxon>Gunneridae</taxon>
        <taxon>Pentapetalae</taxon>
        <taxon>rosids</taxon>
        <taxon>fabids</taxon>
        <taxon>Malpighiales</taxon>
        <taxon>Euphorbiaceae</taxon>
        <taxon>Crotonoideae</taxon>
        <taxon>Manihoteae</taxon>
        <taxon>Manihot</taxon>
    </lineage>
</organism>
<protein>
    <submittedName>
        <fullName evidence="1">Uncharacterized protein</fullName>
    </submittedName>
</protein>
<sequence length="245" mass="28020">MNTPSRLPLRSGQEAPGIKRQHTARYYAHRVRESLTTRVSKLICAIFLIILFVLGIVAFILWLSLRPHRPRIYIHDFSIPGLGQANGFENAEIIFNVTARNSNQHIGFYYDNVVGSVYYKDQRIGDTPLLNPFYQEAKNTTIMYGVLSGATLTVNSHRWMEFLNDRSKGTVIFRLDVTSNIRFKVSSWSSKRHRMHANCDVGVDPNGSILASYKNKRNLLETQKAPRHQRLPFCLSLVSSRFSSC</sequence>
<accession>A0ACB7G3D3</accession>
<evidence type="ECO:0000313" key="1">
    <source>
        <dbReference type="EMBL" id="KAG8634401.1"/>
    </source>
</evidence>
<dbReference type="EMBL" id="CM004403">
    <property type="protein sequence ID" value="KAG8634401.1"/>
    <property type="molecule type" value="Genomic_DNA"/>
</dbReference>
<keyword evidence="2" id="KW-1185">Reference proteome</keyword>
<proteinExistence type="predicted"/>
<name>A0ACB7G3D3_MANES</name>
<dbReference type="Proteomes" id="UP000091857">
    <property type="component" value="Chromosome 17"/>
</dbReference>
<reference evidence="2" key="1">
    <citation type="journal article" date="2016" name="Nat. Biotechnol.">
        <title>Sequencing wild and cultivated cassava and related species reveals extensive interspecific hybridization and genetic diversity.</title>
        <authorList>
            <person name="Bredeson J.V."/>
            <person name="Lyons J.B."/>
            <person name="Prochnik S.E."/>
            <person name="Wu G.A."/>
            <person name="Ha C.M."/>
            <person name="Edsinger-Gonzales E."/>
            <person name="Grimwood J."/>
            <person name="Schmutz J."/>
            <person name="Rabbi I.Y."/>
            <person name="Egesi C."/>
            <person name="Nauluvula P."/>
            <person name="Lebot V."/>
            <person name="Ndunguru J."/>
            <person name="Mkamilo G."/>
            <person name="Bart R.S."/>
            <person name="Setter T.L."/>
            <person name="Gleadow R.M."/>
            <person name="Kulakow P."/>
            <person name="Ferguson M.E."/>
            <person name="Rounsley S."/>
            <person name="Rokhsar D.S."/>
        </authorList>
    </citation>
    <scope>NUCLEOTIDE SEQUENCE [LARGE SCALE GENOMIC DNA]</scope>
    <source>
        <strain evidence="2">cv. AM560-2</strain>
    </source>
</reference>
<gene>
    <name evidence="1" type="ORF">MANES_17G029200v8</name>
</gene>